<protein>
    <submittedName>
        <fullName evidence="1">Uncharacterized protein</fullName>
    </submittedName>
</protein>
<gene>
    <name evidence="1" type="ORF">MNB_ARC-1_198</name>
</gene>
<reference evidence="1" key="1">
    <citation type="submission" date="2018-10" db="EMBL/GenBank/DDBJ databases">
        <authorList>
            <person name="Aoki K."/>
        </authorList>
    </citation>
    <scope>NUCLEOTIDE SEQUENCE</scope>
</reference>
<organism evidence="1">
    <name type="scientific">hydrothermal vent metagenome</name>
    <dbReference type="NCBI Taxonomy" id="652676"/>
    <lineage>
        <taxon>unclassified sequences</taxon>
        <taxon>metagenomes</taxon>
        <taxon>ecological metagenomes</taxon>
    </lineage>
</organism>
<name>A0A3B1DSP1_9ZZZZ</name>
<evidence type="ECO:0000313" key="1">
    <source>
        <dbReference type="EMBL" id="VAY87339.1"/>
    </source>
</evidence>
<dbReference type="AlphaFoldDB" id="A0A3B1DSP1"/>
<dbReference type="EMBL" id="UOYO01000024">
    <property type="protein sequence ID" value="VAY87339.1"/>
    <property type="molecule type" value="Genomic_DNA"/>
</dbReference>
<sequence>MCDKMSIIDEKESRDDLIVQIKHLISITGEETYIDAKLLEYFQDDELKEIRNNLEYSKIKQKNITNDYLDELYEKHTKT</sequence>
<proteinExistence type="predicted"/>
<accession>A0A3B1DSP1</accession>